<feature type="transmembrane region" description="Helical" evidence="1">
    <location>
        <begin position="126"/>
        <end position="144"/>
    </location>
</feature>
<keyword evidence="3" id="KW-1185">Reference proteome</keyword>
<keyword evidence="1" id="KW-0812">Transmembrane</keyword>
<keyword evidence="1" id="KW-0472">Membrane</keyword>
<evidence type="ECO:0000256" key="1">
    <source>
        <dbReference type="SAM" id="Phobius"/>
    </source>
</evidence>
<keyword evidence="1" id="KW-1133">Transmembrane helix</keyword>
<protein>
    <submittedName>
        <fullName evidence="2">Uncharacterized protein</fullName>
    </submittedName>
</protein>
<feature type="transmembrane region" description="Helical" evidence="1">
    <location>
        <begin position="90"/>
        <end position="114"/>
    </location>
</feature>
<accession>A0ABS3Q3G8</accession>
<evidence type="ECO:0000313" key="2">
    <source>
        <dbReference type="EMBL" id="MBO1926484.1"/>
    </source>
</evidence>
<proteinExistence type="predicted"/>
<name>A0ABS3Q3G8_9GAMM</name>
<reference evidence="2 3" key="1">
    <citation type="submission" date="2021-03" db="EMBL/GenBank/DDBJ databases">
        <title>Thiomicrorhabdus sp.nov.,novel sulfur-oxidizing bacteria isolated from coastal sediment.</title>
        <authorList>
            <person name="Liu X."/>
        </authorList>
    </citation>
    <scope>NUCLEOTIDE SEQUENCE [LARGE SCALE GENOMIC DNA]</scope>
    <source>
        <strain evidence="2 3">6S2-11</strain>
    </source>
</reference>
<dbReference type="RefSeq" id="WP_208147555.1">
    <property type="nucleotide sequence ID" value="NZ_JAGETV010000003.1"/>
</dbReference>
<gene>
    <name evidence="2" type="ORF">J3998_02760</name>
</gene>
<dbReference type="EMBL" id="JAGETV010000003">
    <property type="protein sequence ID" value="MBO1926484.1"/>
    <property type="molecule type" value="Genomic_DNA"/>
</dbReference>
<feature type="transmembrane region" description="Helical" evidence="1">
    <location>
        <begin position="7"/>
        <end position="28"/>
    </location>
</feature>
<sequence>MKEFLFIIREIIVIIFTGGIPVLIAYIIGGEDELEKTISGLLAPEIFLYYSIIPPILFATLHYTDKYFYINPTSKFQSTLNFTISIFHELSSNIIGIFRLASGILISIPILVLVVEPESFNSTIQFIPYGILSGIEVVIFYWWFSKIEIKFKSKLNAHNKLELKC</sequence>
<feature type="transmembrane region" description="Helical" evidence="1">
    <location>
        <begin position="48"/>
        <end position="69"/>
    </location>
</feature>
<dbReference type="Proteomes" id="UP000664835">
    <property type="component" value="Unassembled WGS sequence"/>
</dbReference>
<comment type="caution">
    <text evidence="2">The sequence shown here is derived from an EMBL/GenBank/DDBJ whole genome shotgun (WGS) entry which is preliminary data.</text>
</comment>
<evidence type="ECO:0000313" key="3">
    <source>
        <dbReference type="Proteomes" id="UP000664835"/>
    </source>
</evidence>
<organism evidence="2 3">
    <name type="scientific">Thiomicrorhabdus marina</name>
    <dbReference type="NCBI Taxonomy" id="2818442"/>
    <lineage>
        <taxon>Bacteria</taxon>
        <taxon>Pseudomonadati</taxon>
        <taxon>Pseudomonadota</taxon>
        <taxon>Gammaproteobacteria</taxon>
        <taxon>Thiotrichales</taxon>
        <taxon>Piscirickettsiaceae</taxon>
        <taxon>Thiomicrorhabdus</taxon>
    </lineage>
</organism>